<dbReference type="OrthoDB" id="532473at2"/>
<accession>A0A3S1A365</accession>
<dbReference type="AlphaFoldDB" id="A0A3S1A365"/>
<feature type="chain" id="PRO_5018564582" description="Cyanovirin-N domain-containing protein" evidence="1">
    <location>
        <begin position="28"/>
        <end position="101"/>
    </location>
</feature>
<dbReference type="RefSeq" id="WP_016875465.1">
    <property type="nucleotide sequence ID" value="NZ_AJLN01000100.1"/>
</dbReference>
<dbReference type="Proteomes" id="UP000268857">
    <property type="component" value="Unassembled WGS sequence"/>
</dbReference>
<dbReference type="EMBL" id="RSCJ01000004">
    <property type="protein sequence ID" value="RUR84540.1"/>
    <property type="molecule type" value="Genomic_DNA"/>
</dbReference>
<feature type="signal peptide" evidence="1">
    <location>
        <begin position="1"/>
        <end position="27"/>
    </location>
</feature>
<name>A0A3S1A365_CHLFR</name>
<evidence type="ECO:0008006" key="4">
    <source>
        <dbReference type="Google" id="ProtNLM"/>
    </source>
</evidence>
<sequence>MSLTRLKSICLVLVLILSFAIALPAQAFTCRNFNNHSICIINIKRSAKYHWEYRADISIDGVKRPTEVYNCRDRLRVRKNGTIVPFESNGAGELICNLIDK</sequence>
<keyword evidence="3" id="KW-1185">Reference proteome</keyword>
<comment type="caution">
    <text evidence="2">The sequence shown here is derived from an EMBL/GenBank/DDBJ whole genome shotgun (WGS) entry which is preliminary data.</text>
</comment>
<evidence type="ECO:0000313" key="2">
    <source>
        <dbReference type="EMBL" id="RUR84540.1"/>
    </source>
</evidence>
<protein>
    <recommendedName>
        <fullName evidence="4">Cyanovirin-N domain-containing protein</fullName>
    </recommendedName>
</protein>
<organism evidence="2 3">
    <name type="scientific">Chlorogloeopsis fritschii PCC 6912</name>
    <dbReference type="NCBI Taxonomy" id="211165"/>
    <lineage>
        <taxon>Bacteria</taxon>
        <taxon>Bacillati</taxon>
        <taxon>Cyanobacteriota</taxon>
        <taxon>Cyanophyceae</taxon>
        <taxon>Nostocales</taxon>
        <taxon>Chlorogloeopsidaceae</taxon>
        <taxon>Chlorogloeopsis</taxon>
    </lineage>
</organism>
<proteinExistence type="predicted"/>
<gene>
    <name evidence="2" type="ORF">PCC6912_14350</name>
</gene>
<evidence type="ECO:0000313" key="3">
    <source>
        <dbReference type="Proteomes" id="UP000268857"/>
    </source>
</evidence>
<keyword evidence="1" id="KW-0732">Signal</keyword>
<evidence type="ECO:0000256" key="1">
    <source>
        <dbReference type="SAM" id="SignalP"/>
    </source>
</evidence>
<reference evidence="2 3" key="1">
    <citation type="journal article" date="2019" name="Genome Biol. Evol.">
        <title>Day and night: Metabolic profiles and evolutionary relationships of six axenic non-marine cyanobacteria.</title>
        <authorList>
            <person name="Will S.E."/>
            <person name="Henke P."/>
            <person name="Boedeker C."/>
            <person name="Huang S."/>
            <person name="Brinkmann H."/>
            <person name="Rohde M."/>
            <person name="Jarek M."/>
            <person name="Friedl T."/>
            <person name="Seufert S."/>
            <person name="Schumacher M."/>
            <person name="Overmann J."/>
            <person name="Neumann-Schaal M."/>
            <person name="Petersen J."/>
        </authorList>
    </citation>
    <scope>NUCLEOTIDE SEQUENCE [LARGE SCALE GENOMIC DNA]</scope>
    <source>
        <strain evidence="2 3">PCC 6912</strain>
    </source>
</reference>